<protein>
    <submittedName>
        <fullName evidence="1">Uncharacterized protein</fullName>
    </submittedName>
</protein>
<gene>
    <name evidence="1" type="ORF">CANARDRAFT_28607</name>
</gene>
<organism evidence="1 2">
    <name type="scientific">[Candida] arabinofermentans NRRL YB-2248</name>
    <dbReference type="NCBI Taxonomy" id="983967"/>
    <lineage>
        <taxon>Eukaryota</taxon>
        <taxon>Fungi</taxon>
        <taxon>Dikarya</taxon>
        <taxon>Ascomycota</taxon>
        <taxon>Saccharomycotina</taxon>
        <taxon>Pichiomycetes</taxon>
        <taxon>Pichiales</taxon>
        <taxon>Pichiaceae</taxon>
        <taxon>Ogataea</taxon>
        <taxon>Ogataea/Candida clade</taxon>
    </lineage>
</organism>
<dbReference type="AlphaFoldDB" id="A0A1E4SZD7"/>
<dbReference type="EMBL" id="KV453854">
    <property type="protein sequence ID" value="ODV84859.1"/>
    <property type="molecule type" value="Genomic_DNA"/>
</dbReference>
<reference evidence="2" key="1">
    <citation type="submission" date="2016-04" db="EMBL/GenBank/DDBJ databases">
        <title>Comparative genomics of biotechnologically important yeasts.</title>
        <authorList>
            <consortium name="DOE Joint Genome Institute"/>
            <person name="Riley R."/>
            <person name="Haridas S."/>
            <person name="Wolfe K.H."/>
            <person name="Lopes M.R."/>
            <person name="Hittinger C.T."/>
            <person name="Goker M."/>
            <person name="Salamov A."/>
            <person name="Wisecaver J."/>
            <person name="Long T.M."/>
            <person name="Aerts A.L."/>
            <person name="Barry K."/>
            <person name="Choi C."/>
            <person name="Clum A."/>
            <person name="Coughlan A.Y."/>
            <person name="Deshpande S."/>
            <person name="Douglass A.P."/>
            <person name="Hanson S.J."/>
            <person name="Klenk H.-P."/>
            <person name="Labutti K."/>
            <person name="Lapidus A."/>
            <person name="Lindquist E."/>
            <person name="Lipzen A."/>
            <person name="Meier-Kolthoff J.P."/>
            <person name="Ohm R.A."/>
            <person name="Otillar R.P."/>
            <person name="Pangilinan J."/>
            <person name="Peng Y."/>
            <person name="Rokas A."/>
            <person name="Rosa C.A."/>
            <person name="Scheuner C."/>
            <person name="Sibirny A.A."/>
            <person name="Slot J.C."/>
            <person name="Stielow J.B."/>
            <person name="Sun H."/>
            <person name="Kurtzman C.P."/>
            <person name="Blackwell M."/>
            <person name="Grigoriev I.V."/>
            <person name="Jeffries T.W."/>
        </authorList>
    </citation>
    <scope>NUCLEOTIDE SEQUENCE [LARGE SCALE GENOMIC DNA]</scope>
    <source>
        <strain evidence="2">NRRL YB-2248</strain>
    </source>
</reference>
<keyword evidence="2" id="KW-1185">Reference proteome</keyword>
<evidence type="ECO:0000313" key="2">
    <source>
        <dbReference type="Proteomes" id="UP000094801"/>
    </source>
</evidence>
<accession>A0A1E4SZD7</accession>
<sequence length="83" mass="10616">MQQPVQRYNNILHRPHINKSWRNNKYNRYQGCNKHKRYRRQIPLHRLNNYQYNTYNSYNGRLHRVRNSNYRQHHLMSNKEIHR</sequence>
<evidence type="ECO:0000313" key="1">
    <source>
        <dbReference type="EMBL" id="ODV84859.1"/>
    </source>
</evidence>
<proteinExistence type="predicted"/>
<dbReference type="Proteomes" id="UP000094801">
    <property type="component" value="Unassembled WGS sequence"/>
</dbReference>
<name>A0A1E4SZD7_9ASCO</name>